<dbReference type="InParanoid" id="A0A2P6NZG5"/>
<evidence type="ECO:0000313" key="2">
    <source>
        <dbReference type="EMBL" id="PRP89365.1"/>
    </source>
</evidence>
<protein>
    <submittedName>
        <fullName evidence="2">Uncharacterized protein</fullName>
    </submittedName>
</protein>
<reference evidence="2 3" key="1">
    <citation type="journal article" date="2018" name="Genome Biol. Evol.">
        <title>Multiple Roots of Fruiting Body Formation in Amoebozoa.</title>
        <authorList>
            <person name="Hillmann F."/>
            <person name="Forbes G."/>
            <person name="Novohradska S."/>
            <person name="Ferling I."/>
            <person name="Riege K."/>
            <person name="Groth M."/>
            <person name="Westermann M."/>
            <person name="Marz M."/>
            <person name="Spaller T."/>
            <person name="Winckler T."/>
            <person name="Schaap P."/>
            <person name="Glockner G."/>
        </authorList>
    </citation>
    <scope>NUCLEOTIDE SEQUENCE [LARGE SCALE GENOMIC DNA]</scope>
    <source>
        <strain evidence="2 3">Jena</strain>
    </source>
</reference>
<keyword evidence="1" id="KW-0472">Membrane</keyword>
<feature type="transmembrane region" description="Helical" evidence="1">
    <location>
        <begin position="116"/>
        <end position="139"/>
    </location>
</feature>
<keyword evidence="1" id="KW-1133">Transmembrane helix</keyword>
<dbReference type="AlphaFoldDB" id="A0A2P6NZG5"/>
<comment type="caution">
    <text evidence="2">The sequence shown here is derived from an EMBL/GenBank/DDBJ whole genome shotgun (WGS) entry which is preliminary data.</text>
</comment>
<gene>
    <name evidence="2" type="ORF">PROFUN_01228</name>
</gene>
<dbReference type="Proteomes" id="UP000241769">
    <property type="component" value="Unassembled WGS sequence"/>
</dbReference>
<keyword evidence="1" id="KW-0812">Transmembrane</keyword>
<name>A0A2P6NZG5_9EUKA</name>
<keyword evidence="3" id="KW-1185">Reference proteome</keyword>
<sequence length="179" mass="20144">MVLEVRPRTALLVSNTYSVRCRISVYGLPVLASEDTPREFYHRNCTTCLGVLSWIRSHSVSKGDGDVVHFVTPDHQAYGCFMKEEMSQYYHTMSTICDTTLDLSRQQQCLMPVAEYVFVALFSVLSPLLSLLLSAFAGLRSPGSHTFWEMRNKTERGVGVYMKGVVVVDVNLHSRAQTV</sequence>
<evidence type="ECO:0000256" key="1">
    <source>
        <dbReference type="SAM" id="Phobius"/>
    </source>
</evidence>
<dbReference type="EMBL" id="MDYQ01000003">
    <property type="protein sequence ID" value="PRP89365.1"/>
    <property type="molecule type" value="Genomic_DNA"/>
</dbReference>
<proteinExistence type="predicted"/>
<evidence type="ECO:0000313" key="3">
    <source>
        <dbReference type="Proteomes" id="UP000241769"/>
    </source>
</evidence>
<accession>A0A2P6NZG5</accession>
<organism evidence="2 3">
    <name type="scientific">Planoprotostelium fungivorum</name>
    <dbReference type="NCBI Taxonomy" id="1890364"/>
    <lineage>
        <taxon>Eukaryota</taxon>
        <taxon>Amoebozoa</taxon>
        <taxon>Evosea</taxon>
        <taxon>Variosea</taxon>
        <taxon>Cavosteliida</taxon>
        <taxon>Cavosteliaceae</taxon>
        <taxon>Planoprotostelium</taxon>
    </lineage>
</organism>